<dbReference type="NCBIfam" id="TIGR01484">
    <property type="entry name" value="HAD-SF-IIB"/>
    <property type="match status" value="1"/>
</dbReference>
<organism evidence="1 2">
    <name type="scientific">Aphanothece hegewaldii CCALA 016</name>
    <dbReference type="NCBI Taxonomy" id="2107694"/>
    <lineage>
        <taxon>Bacteria</taxon>
        <taxon>Bacillati</taxon>
        <taxon>Cyanobacteriota</taxon>
        <taxon>Cyanophyceae</taxon>
        <taxon>Oscillatoriophycideae</taxon>
        <taxon>Chroococcales</taxon>
        <taxon>Aphanothecaceae</taxon>
        <taxon>Aphanothece</taxon>
    </lineage>
</organism>
<dbReference type="PANTHER" id="PTHR10000">
    <property type="entry name" value="PHOSPHOSERINE PHOSPHATASE"/>
    <property type="match status" value="1"/>
</dbReference>
<accession>A0A2T1LSJ0</accession>
<evidence type="ECO:0000313" key="1">
    <source>
        <dbReference type="EMBL" id="PSF32947.1"/>
    </source>
</evidence>
<dbReference type="Pfam" id="PF08282">
    <property type="entry name" value="Hydrolase_3"/>
    <property type="match status" value="2"/>
</dbReference>
<gene>
    <name evidence="1" type="ORF">C7H19_21140</name>
</gene>
<dbReference type="GO" id="GO:0016791">
    <property type="term" value="F:phosphatase activity"/>
    <property type="evidence" value="ECO:0007669"/>
    <property type="project" value="TreeGrafter"/>
</dbReference>
<evidence type="ECO:0000313" key="2">
    <source>
        <dbReference type="Proteomes" id="UP000239001"/>
    </source>
</evidence>
<reference evidence="1 2" key="1">
    <citation type="submission" date="2018-03" db="EMBL/GenBank/DDBJ databases">
        <title>The ancient ancestry and fast evolution of plastids.</title>
        <authorList>
            <person name="Moore K.R."/>
            <person name="Magnabosco C."/>
            <person name="Momper L."/>
            <person name="Gold D.A."/>
            <person name="Bosak T."/>
            <person name="Fournier G.P."/>
        </authorList>
    </citation>
    <scope>NUCLEOTIDE SEQUENCE [LARGE SCALE GENOMIC DNA]</scope>
    <source>
        <strain evidence="1 2">CCALA 016</strain>
    </source>
</reference>
<dbReference type="OrthoDB" id="9814970at2"/>
<protein>
    <submittedName>
        <fullName evidence="1">HAD family hydrolase</fullName>
    </submittedName>
</protein>
<dbReference type="InterPro" id="IPR036412">
    <property type="entry name" value="HAD-like_sf"/>
</dbReference>
<dbReference type="Gene3D" id="3.40.50.1000">
    <property type="entry name" value="HAD superfamily/HAD-like"/>
    <property type="match status" value="1"/>
</dbReference>
<dbReference type="Proteomes" id="UP000239001">
    <property type="component" value="Unassembled WGS sequence"/>
</dbReference>
<proteinExistence type="predicted"/>
<dbReference type="EMBL" id="PXOH01000035">
    <property type="protein sequence ID" value="PSF32947.1"/>
    <property type="molecule type" value="Genomic_DNA"/>
</dbReference>
<dbReference type="RefSeq" id="WP_106458902.1">
    <property type="nucleotide sequence ID" value="NZ_PXOH01000035.1"/>
</dbReference>
<sequence>MQPLSIKNADLRQIRLIATDLDGTLTKKGKFSPKLLQTLEKLAKHDITVLIVTGRSVAWVDGIRTYLPIEGAIAENGGIYFPSSHDEPEILISIDNLVSHRQALRETFQELQNFFPHLEESFDNTFRITDWTFELQGLTLSDLQKINQFCQSKNWSFTYSTIQCHIKPLQQNKANSLLQVLKKHFSILSPYEVMTVGDSLNDEPLFNPELFPISVGVANISHYLSQLKHSPRYITNKPECDGFSELANLILSQKNL</sequence>
<keyword evidence="2" id="KW-1185">Reference proteome</keyword>
<dbReference type="AlphaFoldDB" id="A0A2T1LSJ0"/>
<dbReference type="GO" id="GO:0000287">
    <property type="term" value="F:magnesium ion binding"/>
    <property type="evidence" value="ECO:0007669"/>
    <property type="project" value="TreeGrafter"/>
</dbReference>
<comment type="caution">
    <text evidence="1">The sequence shown here is derived from an EMBL/GenBank/DDBJ whole genome shotgun (WGS) entry which is preliminary data.</text>
</comment>
<dbReference type="GO" id="GO:0005829">
    <property type="term" value="C:cytosol"/>
    <property type="evidence" value="ECO:0007669"/>
    <property type="project" value="TreeGrafter"/>
</dbReference>
<dbReference type="PANTHER" id="PTHR10000:SF8">
    <property type="entry name" value="HAD SUPERFAMILY HYDROLASE-LIKE, TYPE 3"/>
    <property type="match status" value="1"/>
</dbReference>
<dbReference type="Gene3D" id="3.90.1070.10">
    <property type="match status" value="1"/>
</dbReference>
<name>A0A2T1LSJ0_9CHRO</name>
<dbReference type="SUPFAM" id="SSF56784">
    <property type="entry name" value="HAD-like"/>
    <property type="match status" value="1"/>
</dbReference>
<reference evidence="1 2" key="2">
    <citation type="submission" date="2018-03" db="EMBL/GenBank/DDBJ databases">
        <authorList>
            <person name="Keele B.F."/>
        </authorList>
    </citation>
    <scope>NUCLEOTIDE SEQUENCE [LARGE SCALE GENOMIC DNA]</scope>
    <source>
        <strain evidence="1 2">CCALA 016</strain>
    </source>
</reference>
<keyword evidence="1" id="KW-0378">Hydrolase</keyword>
<dbReference type="InterPro" id="IPR023214">
    <property type="entry name" value="HAD_sf"/>
</dbReference>
<dbReference type="InterPro" id="IPR006379">
    <property type="entry name" value="HAD-SF_hydro_IIB"/>
</dbReference>